<comment type="caution">
    <text evidence="1">The sequence shown here is derived from an EMBL/GenBank/DDBJ whole genome shotgun (WGS) entry which is preliminary data.</text>
</comment>
<proteinExistence type="predicted"/>
<name>A0ACC3SV65_LIPKO</name>
<organism evidence="1 2">
    <name type="scientific">Lipomyces kononenkoae</name>
    <name type="common">Yeast</name>
    <dbReference type="NCBI Taxonomy" id="34357"/>
    <lineage>
        <taxon>Eukaryota</taxon>
        <taxon>Fungi</taxon>
        <taxon>Dikarya</taxon>
        <taxon>Ascomycota</taxon>
        <taxon>Saccharomycotina</taxon>
        <taxon>Lipomycetes</taxon>
        <taxon>Lipomycetales</taxon>
        <taxon>Lipomycetaceae</taxon>
        <taxon>Lipomyces</taxon>
    </lineage>
</organism>
<protein>
    <submittedName>
        <fullName evidence="1">Uncharacterized protein</fullName>
    </submittedName>
</protein>
<accession>A0ACC3SV65</accession>
<reference evidence="2" key="1">
    <citation type="journal article" date="2024" name="Front. Bioeng. Biotechnol.">
        <title>Genome-scale model development and genomic sequencing of the oleaginous clade Lipomyces.</title>
        <authorList>
            <person name="Czajka J.J."/>
            <person name="Han Y."/>
            <person name="Kim J."/>
            <person name="Mondo S.J."/>
            <person name="Hofstad B.A."/>
            <person name="Robles A."/>
            <person name="Haridas S."/>
            <person name="Riley R."/>
            <person name="LaButti K."/>
            <person name="Pangilinan J."/>
            <person name="Andreopoulos W."/>
            <person name="Lipzen A."/>
            <person name="Yan J."/>
            <person name="Wang M."/>
            <person name="Ng V."/>
            <person name="Grigoriev I.V."/>
            <person name="Spatafora J.W."/>
            <person name="Magnuson J.K."/>
            <person name="Baker S.E."/>
            <person name="Pomraning K.R."/>
        </authorList>
    </citation>
    <scope>NUCLEOTIDE SEQUENCE [LARGE SCALE GENOMIC DNA]</scope>
    <source>
        <strain evidence="2">CBS 7786</strain>
    </source>
</reference>
<dbReference type="Proteomes" id="UP001433508">
    <property type="component" value="Unassembled WGS sequence"/>
</dbReference>
<dbReference type="EMBL" id="MU971412">
    <property type="protein sequence ID" value="KAK9235523.1"/>
    <property type="molecule type" value="Genomic_DNA"/>
</dbReference>
<evidence type="ECO:0000313" key="2">
    <source>
        <dbReference type="Proteomes" id="UP001433508"/>
    </source>
</evidence>
<sequence>MFPGARQEFVGPASSNPNVVNQDLNHIVTDTRSGSNAGYNMIDDDEKIVLDTGSKIHCPYLQGGQVVYFRCVRRVSIKSEGKTAKWVVSGGDWFGECRHYPAFIRSGGALLLQQCPSDRGHSVRVAVRFCA</sequence>
<evidence type="ECO:0000313" key="1">
    <source>
        <dbReference type="EMBL" id="KAK9235523.1"/>
    </source>
</evidence>
<keyword evidence="2" id="KW-1185">Reference proteome</keyword>
<gene>
    <name evidence="1" type="ORF">V1525DRAFT_259230</name>
</gene>